<evidence type="ECO:0000256" key="3">
    <source>
        <dbReference type="ARBA" id="ARBA00023136"/>
    </source>
</evidence>
<evidence type="ECO:0000256" key="1">
    <source>
        <dbReference type="ARBA" id="ARBA00004442"/>
    </source>
</evidence>
<comment type="similarity">
    <text evidence="5">Belongs to the Omp25/RopB family.</text>
</comment>
<dbReference type="Gene3D" id="2.40.160.20">
    <property type="match status" value="1"/>
</dbReference>
<dbReference type="OrthoDB" id="8455142at2"/>
<feature type="signal peptide" evidence="6">
    <location>
        <begin position="1"/>
        <end position="20"/>
    </location>
</feature>
<keyword evidence="9" id="KW-1185">Reference proteome</keyword>
<dbReference type="InterPro" id="IPR011250">
    <property type="entry name" value="OMP/PagP_B-barrel"/>
</dbReference>
<comment type="subcellular location">
    <subcellularLocation>
        <location evidence="1">Cell outer membrane</location>
    </subcellularLocation>
</comment>
<dbReference type="PANTHER" id="PTHR34001:SF3">
    <property type="entry name" value="BLL7405 PROTEIN"/>
    <property type="match status" value="1"/>
</dbReference>
<reference evidence="8" key="1">
    <citation type="submission" date="2019-04" db="EMBL/GenBank/DDBJ databases">
        <title>Whole genome sequencing of cave bacteria.</title>
        <authorList>
            <person name="Gan H.M."/>
            <person name="Barton H."/>
            <person name="Savka M.A."/>
        </authorList>
    </citation>
    <scope>NUCLEOTIDE SEQUENCE [LARGE SCALE GENOMIC DNA]</scope>
    <source>
        <strain evidence="8">LC387</strain>
    </source>
</reference>
<evidence type="ECO:0000256" key="2">
    <source>
        <dbReference type="ARBA" id="ARBA00022729"/>
    </source>
</evidence>
<comment type="caution">
    <text evidence="8">The sequence shown here is derived from an EMBL/GenBank/DDBJ whole genome shotgun (WGS) entry which is preliminary data.</text>
</comment>
<dbReference type="Proteomes" id="UP000034832">
    <property type="component" value="Unassembled WGS sequence"/>
</dbReference>
<evidence type="ECO:0000313" key="9">
    <source>
        <dbReference type="Proteomes" id="UP000034832"/>
    </source>
</evidence>
<dbReference type="SUPFAM" id="SSF56925">
    <property type="entry name" value="OMPA-like"/>
    <property type="match status" value="1"/>
</dbReference>
<accession>A0A4U6BSX0</accession>
<name>A0A4U6BSX0_9BRAD</name>
<evidence type="ECO:0000313" key="8">
    <source>
        <dbReference type="EMBL" id="TKT73687.1"/>
    </source>
</evidence>
<dbReference type="EMBL" id="LBIA02000001">
    <property type="protein sequence ID" value="TKT73687.1"/>
    <property type="molecule type" value="Genomic_DNA"/>
</dbReference>
<dbReference type="InterPro" id="IPR051692">
    <property type="entry name" value="OMP-like"/>
</dbReference>
<evidence type="ECO:0000259" key="7">
    <source>
        <dbReference type="Pfam" id="PF13505"/>
    </source>
</evidence>
<dbReference type="RefSeq" id="WP_083992752.1">
    <property type="nucleotide sequence ID" value="NZ_LBIA02000001.1"/>
</dbReference>
<protein>
    <submittedName>
        <fullName evidence="8">Porin family protein</fullName>
    </submittedName>
</protein>
<evidence type="ECO:0000256" key="6">
    <source>
        <dbReference type="SAM" id="SignalP"/>
    </source>
</evidence>
<dbReference type="InterPro" id="IPR027385">
    <property type="entry name" value="Beta-barrel_OMP"/>
</dbReference>
<feature type="domain" description="Outer membrane protein beta-barrel" evidence="7">
    <location>
        <begin position="12"/>
        <end position="281"/>
    </location>
</feature>
<keyword evidence="4" id="KW-0998">Cell outer membrane</keyword>
<dbReference type="STRING" id="211460.YH63_20660"/>
<dbReference type="Pfam" id="PF13505">
    <property type="entry name" value="OMP_b-brl"/>
    <property type="match status" value="1"/>
</dbReference>
<evidence type="ECO:0000256" key="4">
    <source>
        <dbReference type="ARBA" id="ARBA00023237"/>
    </source>
</evidence>
<organism evidence="8 9">
    <name type="scientific">Afipia massiliensis</name>
    <dbReference type="NCBI Taxonomy" id="211460"/>
    <lineage>
        <taxon>Bacteria</taxon>
        <taxon>Pseudomonadati</taxon>
        <taxon>Pseudomonadota</taxon>
        <taxon>Alphaproteobacteria</taxon>
        <taxon>Hyphomicrobiales</taxon>
        <taxon>Nitrobacteraceae</taxon>
        <taxon>Afipia</taxon>
    </lineage>
</organism>
<dbReference type="PANTHER" id="PTHR34001">
    <property type="entry name" value="BLL7405 PROTEIN"/>
    <property type="match status" value="1"/>
</dbReference>
<dbReference type="AlphaFoldDB" id="A0A4U6BSX0"/>
<keyword evidence="3" id="KW-0472">Membrane</keyword>
<feature type="chain" id="PRO_5020514020" evidence="6">
    <location>
        <begin position="21"/>
        <end position="283"/>
    </location>
</feature>
<dbReference type="GO" id="GO:0009279">
    <property type="term" value="C:cell outer membrane"/>
    <property type="evidence" value="ECO:0007669"/>
    <property type="project" value="UniProtKB-SubCell"/>
</dbReference>
<gene>
    <name evidence="8" type="ORF">YH63_020910</name>
</gene>
<evidence type="ECO:0000256" key="5">
    <source>
        <dbReference type="ARBA" id="ARBA00038306"/>
    </source>
</evidence>
<keyword evidence="2 6" id="KW-0732">Signal</keyword>
<proteinExistence type="inferred from homology"/>
<sequence>MKHLLIAAILTLGAASTAQGADLIRKAPPAPVSNWSGWYAGLNVGGGWANTDVGYAPNDALMSFIFSAPNFFPISANGDRNRSSGALGGIQVGYNYQFDPRWVAGFEADFQGAGIDGRGTTPYLFGQVSTSASQSIDYFGTVRARLGYLANDRLLIYATGGFAYAHLNNAASTVTSTGFAGGLAGPNGVVYTFSCGSLNAAPDLCFSGASNGITPGWTAGGGLEYALGQKWSVKGEYLFAQFKETVNVVAVTAAPGSTPASYSANFTTNLNIVRIGLNYKFGG</sequence>